<dbReference type="Pfam" id="PF03793">
    <property type="entry name" value="PASTA"/>
    <property type="match status" value="2"/>
</dbReference>
<evidence type="ECO:0000313" key="15">
    <source>
        <dbReference type="EMBL" id="AVG23196.1"/>
    </source>
</evidence>
<dbReference type="InterPro" id="IPR008271">
    <property type="entry name" value="Ser/Thr_kinase_AS"/>
</dbReference>
<evidence type="ECO:0000256" key="11">
    <source>
        <dbReference type="SAM" id="MobiDB-lite"/>
    </source>
</evidence>
<dbReference type="SUPFAM" id="SSF56112">
    <property type="entry name" value="Protein kinase-like (PK-like)"/>
    <property type="match status" value="1"/>
</dbReference>
<dbReference type="PANTHER" id="PTHR43289:SF6">
    <property type="entry name" value="SERINE_THREONINE-PROTEIN KINASE NEKL-3"/>
    <property type="match status" value="1"/>
</dbReference>
<dbReference type="GO" id="GO:0004674">
    <property type="term" value="F:protein serine/threonine kinase activity"/>
    <property type="evidence" value="ECO:0007669"/>
    <property type="project" value="UniProtKB-KW"/>
</dbReference>
<dbReference type="PANTHER" id="PTHR43289">
    <property type="entry name" value="MITOGEN-ACTIVATED PROTEIN KINASE KINASE KINASE 20-RELATED"/>
    <property type="match status" value="1"/>
</dbReference>
<keyword evidence="5 10" id="KW-0547">Nucleotide-binding</keyword>
<keyword evidence="2 15" id="KW-0723">Serine/threonine-protein kinase</keyword>
<dbReference type="Gene3D" id="3.30.10.20">
    <property type="match status" value="2"/>
</dbReference>
<dbReference type="Gene3D" id="3.30.200.20">
    <property type="entry name" value="Phosphorylase Kinase, domain 1"/>
    <property type="match status" value="1"/>
</dbReference>
<feature type="domain" description="Protein kinase" evidence="13">
    <location>
        <begin position="18"/>
        <end position="287"/>
    </location>
</feature>
<dbReference type="SMART" id="SM00220">
    <property type="entry name" value="S_TKc"/>
    <property type="match status" value="1"/>
</dbReference>
<feature type="region of interest" description="Disordered" evidence="11">
    <location>
        <begin position="293"/>
        <end position="315"/>
    </location>
</feature>
<name>A0A2L2BNF5_9MICO</name>
<dbReference type="GO" id="GO:0106310">
    <property type="term" value="F:protein serine kinase activity"/>
    <property type="evidence" value="ECO:0007669"/>
    <property type="project" value="RHEA"/>
</dbReference>
<comment type="catalytic activity">
    <reaction evidence="9">
        <text>L-seryl-[protein] + ATP = O-phospho-L-seryl-[protein] + ADP + H(+)</text>
        <dbReference type="Rhea" id="RHEA:17989"/>
        <dbReference type="Rhea" id="RHEA-COMP:9863"/>
        <dbReference type="Rhea" id="RHEA-COMP:11604"/>
        <dbReference type="ChEBI" id="CHEBI:15378"/>
        <dbReference type="ChEBI" id="CHEBI:29999"/>
        <dbReference type="ChEBI" id="CHEBI:30616"/>
        <dbReference type="ChEBI" id="CHEBI:83421"/>
        <dbReference type="ChEBI" id="CHEBI:456216"/>
        <dbReference type="EC" id="2.7.11.1"/>
    </reaction>
</comment>
<feature type="domain" description="PASTA" evidence="14">
    <location>
        <begin position="381"/>
        <end position="445"/>
    </location>
</feature>
<dbReference type="PROSITE" id="PS50011">
    <property type="entry name" value="PROTEIN_KINASE_DOM"/>
    <property type="match status" value="1"/>
</dbReference>
<evidence type="ECO:0000256" key="2">
    <source>
        <dbReference type="ARBA" id="ARBA00022527"/>
    </source>
</evidence>
<dbReference type="KEGG" id="psai:C3B54_11192"/>
<evidence type="ECO:0000256" key="10">
    <source>
        <dbReference type="PROSITE-ProRule" id="PRU10141"/>
    </source>
</evidence>
<feature type="binding site" evidence="10">
    <location>
        <position position="47"/>
    </location>
    <ligand>
        <name>ATP</name>
        <dbReference type="ChEBI" id="CHEBI:30616"/>
    </ligand>
</feature>
<dbReference type="GO" id="GO:0045717">
    <property type="term" value="P:negative regulation of fatty acid biosynthetic process"/>
    <property type="evidence" value="ECO:0007669"/>
    <property type="project" value="UniProtKB-ARBA"/>
</dbReference>
<keyword evidence="12" id="KW-1133">Transmembrane helix</keyword>
<dbReference type="AlphaFoldDB" id="A0A2L2BNF5"/>
<dbReference type="PROSITE" id="PS00108">
    <property type="entry name" value="PROTEIN_KINASE_ST"/>
    <property type="match status" value="1"/>
</dbReference>
<dbReference type="Proteomes" id="UP000243077">
    <property type="component" value="Chromosome"/>
</dbReference>
<keyword evidence="12" id="KW-0472">Membrane</keyword>
<dbReference type="EC" id="2.7.11.1" evidence="1"/>
<evidence type="ECO:0000259" key="14">
    <source>
        <dbReference type="PROSITE" id="PS51178"/>
    </source>
</evidence>
<feature type="domain" description="PASTA" evidence="14">
    <location>
        <begin position="446"/>
        <end position="513"/>
    </location>
</feature>
<protein>
    <recommendedName>
        <fullName evidence="1">non-specific serine/threonine protein kinase</fullName>
        <ecNumber evidence="1">2.7.11.1</ecNumber>
    </recommendedName>
</protein>
<evidence type="ECO:0000256" key="9">
    <source>
        <dbReference type="ARBA" id="ARBA00048679"/>
    </source>
</evidence>
<dbReference type="CDD" id="cd06577">
    <property type="entry name" value="PASTA_pknB"/>
    <property type="match status" value="2"/>
</dbReference>
<evidence type="ECO:0000256" key="4">
    <source>
        <dbReference type="ARBA" id="ARBA00022737"/>
    </source>
</evidence>
<feature type="transmembrane region" description="Helical" evidence="12">
    <location>
        <begin position="349"/>
        <end position="370"/>
    </location>
</feature>
<evidence type="ECO:0000256" key="6">
    <source>
        <dbReference type="ARBA" id="ARBA00022777"/>
    </source>
</evidence>
<dbReference type="SMART" id="SM00740">
    <property type="entry name" value="PASTA"/>
    <property type="match status" value="2"/>
</dbReference>
<dbReference type="RefSeq" id="WP_158665453.1">
    <property type="nucleotide sequence ID" value="NZ_CP026923.1"/>
</dbReference>
<comment type="catalytic activity">
    <reaction evidence="8">
        <text>L-threonyl-[protein] + ATP = O-phospho-L-threonyl-[protein] + ADP + H(+)</text>
        <dbReference type="Rhea" id="RHEA:46608"/>
        <dbReference type="Rhea" id="RHEA-COMP:11060"/>
        <dbReference type="Rhea" id="RHEA-COMP:11605"/>
        <dbReference type="ChEBI" id="CHEBI:15378"/>
        <dbReference type="ChEBI" id="CHEBI:30013"/>
        <dbReference type="ChEBI" id="CHEBI:30616"/>
        <dbReference type="ChEBI" id="CHEBI:61977"/>
        <dbReference type="ChEBI" id="CHEBI:456216"/>
        <dbReference type="EC" id="2.7.11.1"/>
    </reaction>
</comment>
<dbReference type="InterPro" id="IPR011009">
    <property type="entry name" value="Kinase-like_dom_sf"/>
</dbReference>
<dbReference type="EMBL" id="CP026923">
    <property type="protein sequence ID" value="AVG23196.1"/>
    <property type="molecule type" value="Genomic_DNA"/>
</dbReference>
<evidence type="ECO:0000256" key="1">
    <source>
        <dbReference type="ARBA" id="ARBA00012513"/>
    </source>
</evidence>
<dbReference type="CDD" id="cd14014">
    <property type="entry name" value="STKc_PknB_like"/>
    <property type="match status" value="1"/>
</dbReference>
<dbReference type="GO" id="GO:0005524">
    <property type="term" value="F:ATP binding"/>
    <property type="evidence" value="ECO:0007669"/>
    <property type="project" value="UniProtKB-UniRule"/>
</dbReference>
<evidence type="ECO:0000259" key="13">
    <source>
        <dbReference type="PROSITE" id="PS50011"/>
    </source>
</evidence>
<evidence type="ECO:0000256" key="3">
    <source>
        <dbReference type="ARBA" id="ARBA00022679"/>
    </source>
</evidence>
<dbReference type="Gene3D" id="1.10.510.10">
    <property type="entry name" value="Transferase(Phosphotransferase) domain 1"/>
    <property type="match status" value="1"/>
</dbReference>
<dbReference type="FunFam" id="3.30.200.20:FF:000035">
    <property type="entry name" value="Serine/threonine protein kinase Stk1"/>
    <property type="match status" value="1"/>
</dbReference>
<gene>
    <name evidence="15" type="ORF">C3B54_11192</name>
</gene>
<organism evidence="15 16">
    <name type="scientific">Pontimonas salivibrio</name>
    <dbReference type="NCBI Taxonomy" id="1159327"/>
    <lineage>
        <taxon>Bacteria</taxon>
        <taxon>Bacillati</taxon>
        <taxon>Actinomycetota</taxon>
        <taxon>Actinomycetes</taxon>
        <taxon>Micrococcales</taxon>
        <taxon>Microbacteriaceae</taxon>
        <taxon>Pontimonas</taxon>
    </lineage>
</organism>
<accession>A0A2L2BNF5</accession>
<evidence type="ECO:0000256" key="8">
    <source>
        <dbReference type="ARBA" id="ARBA00047899"/>
    </source>
</evidence>
<evidence type="ECO:0000313" key="16">
    <source>
        <dbReference type="Proteomes" id="UP000243077"/>
    </source>
</evidence>
<proteinExistence type="predicted"/>
<keyword evidence="16" id="KW-1185">Reference proteome</keyword>
<sequence>MSNHQKGPWTGRLLGGRYEVHNIVGRGGMADVYKGRDARLARDVAIKVLKSTLSTDANARERFRREAMAVSKMAHPTVVRVFDAGDEGDTDDVGNPTGSTTPYIVMEFVQGRLLGDIIHRGIIDEAAALGIADGMLNALEVSHQAGIVHRDIKPANVMITTNGGVKVMDFGIARAIADTVANGGETSSILGTAMYLSPEQARGQDATERSDLYALGVVLYEMLAGRPPFEGDSPVAVAFQHINDEPAPLGLQNPSVSKGTAAIVHKLLEKEPAHRFSSATEVRKALLALPEPGTQEAEQTQWAPAASDTEPPVVTSSIPQATWQSRAEPAVDFTLPAGQNVQQASVPRLAIALGSVIAISMLIAIVVWLFTLNPTTVSTATAPMVPDLRGQSQVVAVSTIESLGLTPSVIEEVSGEFEEGLVIRTEPGTGIRVAPGERVRVYVSAGADQIRLPDLVNQTSEDARARVTELGLGLTEDRTDYSPNIPEGTVLATLPEAGVMLNPSDPITLVVSNGLVQVPDVRGITVGEANPLLSGPDIQLTVRLEPDPTCLGQTVQAQSLTPGEHPQRSEITLTYCAGFDPTNPFVPEEGDG</sequence>
<dbReference type="NCBIfam" id="NF033483">
    <property type="entry name" value="PknB_PASTA_kin"/>
    <property type="match status" value="1"/>
</dbReference>
<keyword evidence="12" id="KW-0812">Transmembrane</keyword>
<dbReference type="Pfam" id="PF00069">
    <property type="entry name" value="Pkinase"/>
    <property type="match status" value="1"/>
</dbReference>
<dbReference type="InterPro" id="IPR005543">
    <property type="entry name" value="PASTA_dom"/>
</dbReference>
<dbReference type="InterPro" id="IPR017441">
    <property type="entry name" value="Protein_kinase_ATP_BS"/>
</dbReference>
<keyword evidence="3 15" id="KW-0808">Transferase</keyword>
<keyword evidence="4" id="KW-0677">Repeat</keyword>
<dbReference type="FunFam" id="1.10.510.10:FF:000021">
    <property type="entry name" value="Serine/threonine protein kinase"/>
    <property type="match status" value="1"/>
</dbReference>
<reference evidence="15 16" key="1">
    <citation type="submission" date="2018-02" db="EMBL/GenBank/DDBJ databases">
        <title>Complete genome of the streamlined marine actinobacterium Pontimonas salivibrio CL-TW6 adapted to coastal planktonic lifestype.</title>
        <authorList>
            <person name="Cho B.C."/>
            <person name="Hardies S.C."/>
            <person name="Jang G.I."/>
            <person name="Hwang C.Y."/>
        </authorList>
    </citation>
    <scope>NUCLEOTIDE SEQUENCE [LARGE SCALE GENOMIC DNA]</scope>
    <source>
        <strain evidence="15 16">CL-TW6</strain>
    </source>
</reference>
<keyword evidence="6 15" id="KW-0418">Kinase</keyword>
<evidence type="ECO:0000256" key="7">
    <source>
        <dbReference type="ARBA" id="ARBA00022840"/>
    </source>
</evidence>
<dbReference type="PROSITE" id="PS51178">
    <property type="entry name" value="PASTA"/>
    <property type="match status" value="2"/>
</dbReference>
<evidence type="ECO:0000256" key="5">
    <source>
        <dbReference type="ARBA" id="ARBA00022741"/>
    </source>
</evidence>
<dbReference type="InterPro" id="IPR000719">
    <property type="entry name" value="Prot_kinase_dom"/>
</dbReference>
<keyword evidence="7 10" id="KW-0067">ATP-binding</keyword>
<dbReference type="PROSITE" id="PS00107">
    <property type="entry name" value="PROTEIN_KINASE_ATP"/>
    <property type="match status" value="1"/>
</dbReference>
<dbReference type="OrthoDB" id="9762169at2"/>
<evidence type="ECO:0000256" key="12">
    <source>
        <dbReference type="SAM" id="Phobius"/>
    </source>
</evidence>